<dbReference type="SUPFAM" id="SSF52540">
    <property type="entry name" value="P-loop containing nucleoside triphosphate hydrolases"/>
    <property type="match status" value="1"/>
</dbReference>
<keyword evidence="2" id="KW-1185">Reference proteome</keyword>
<dbReference type="Pfam" id="PF05621">
    <property type="entry name" value="TniB"/>
    <property type="match status" value="1"/>
</dbReference>
<evidence type="ECO:0000313" key="1">
    <source>
        <dbReference type="EMBL" id="PYF06171.1"/>
    </source>
</evidence>
<dbReference type="EMBL" id="QJTK01000033">
    <property type="protein sequence ID" value="PYF06171.1"/>
    <property type="molecule type" value="Genomic_DNA"/>
</dbReference>
<sequence>MKRALKSQTAFRSASPEAGGNALLVTVPPEATSKSLAEEVARQTGYGAIAARANGYQAWGIVRHRLRLLGIRLLIIDEAHHLLRPGPGRDILGALQSLKHLLQGEDSTAVILAGVDKLKQGLLQDPETARRFKPFELMRITEGSQDARRFARSMQICAHELGLILPEANFAERVLFAENGDAGLSFRFAKQVLKRTVEAGRDRITLEDARWVFNDQRPEATMTPFAEGDWDMVQAGLIKAGWSN</sequence>
<gene>
    <name evidence="1" type="ORF">C8J30_13312</name>
</gene>
<protein>
    <submittedName>
        <fullName evidence="1">TniB protein</fullName>
    </submittedName>
</protein>
<organism evidence="1 2">
    <name type="scientific">Rhodobacter viridis</name>
    <dbReference type="NCBI Taxonomy" id="1054202"/>
    <lineage>
        <taxon>Bacteria</taxon>
        <taxon>Pseudomonadati</taxon>
        <taxon>Pseudomonadota</taxon>
        <taxon>Alphaproteobacteria</taxon>
        <taxon>Rhodobacterales</taxon>
        <taxon>Rhodobacter group</taxon>
        <taxon>Rhodobacter</taxon>
    </lineage>
</organism>
<dbReference type="Proteomes" id="UP000247727">
    <property type="component" value="Unassembled WGS sequence"/>
</dbReference>
<dbReference type="InterPro" id="IPR008868">
    <property type="entry name" value="TniB"/>
</dbReference>
<proteinExistence type="predicted"/>
<comment type="caution">
    <text evidence="1">The sequence shown here is derived from an EMBL/GenBank/DDBJ whole genome shotgun (WGS) entry which is preliminary data.</text>
</comment>
<evidence type="ECO:0000313" key="2">
    <source>
        <dbReference type="Proteomes" id="UP000247727"/>
    </source>
</evidence>
<dbReference type="Gene3D" id="3.40.50.300">
    <property type="entry name" value="P-loop containing nucleotide triphosphate hydrolases"/>
    <property type="match status" value="1"/>
</dbReference>
<name>A0A318TMS3_9RHOB</name>
<reference evidence="1 2" key="1">
    <citation type="submission" date="2018-06" db="EMBL/GenBank/DDBJ databases">
        <title>Genomic Encyclopedia of Type Strains, Phase III (KMG-III): the genomes of soil and plant-associated and newly described type strains.</title>
        <authorList>
            <person name="Whitman W."/>
        </authorList>
    </citation>
    <scope>NUCLEOTIDE SEQUENCE [LARGE SCALE GENOMIC DNA]</scope>
    <source>
        <strain evidence="1 2">JA737</strain>
    </source>
</reference>
<dbReference type="AlphaFoldDB" id="A0A318TMS3"/>
<accession>A0A318TMS3</accession>
<dbReference type="InterPro" id="IPR027417">
    <property type="entry name" value="P-loop_NTPase"/>
</dbReference>